<dbReference type="Pfam" id="PF04891">
    <property type="entry name" value="NifQ"/>
    <property type="match status" value="1"/>
</dbReference>
<dbReference type="RefSeq" id="WP_118934921.1">
    <property type="nucleotide sequence ID" value="NZ_CP061008.1"/>
</dbReference>
<reference evidence="1 2" key="1">
    <citation type="submission" date="2018-08" db="EMBL/GenBank/DDBJ databases">
        <title>Achromobacter xylosoxidans Genome sequencing and assembly.</title>
        <authorList>
            <person name="Wang R."/>
            <person name="Rensing C."/>
            <person name="Li Y."/>
        </authorList>
    </citation>
    <scope>NUCLEOTIDE SEQUENCE [LARGE SCALE GENOMIC DNA]</scope>
    <source>
        <strain evidence="1 2">GD003A</strain>
    </source>
</reference>
<dbReference type="EMBL" id="QVXO01000087">
    <property type="protein sequence ID" value="RPJ87974.1"/>
    <property type="molecule type" value="Genomic_DNA"/>
</dbReference>
<proteinExistence type="predicted"/>
<gene>
    <name evidence="1" type="ORF">DY367_30155</name>
</gene>
<dbReference type="InterPro" id="IPR006975">
    <property type="entry name" value="NifQ"/>
</dbReference>
<dbReference type="Proteomes" id="UP000285324">
    <property type="component" value="Unassembled WGS sequence"/>
</dbReference>
<accession>A0A424W432</accession>
<dbReference type="GO" id="GO:0009399">
    <property type="term" value="P:nitrogen fixation"/>
    <property type="evidence" value="ECO:0007669"/>
    <property type="project" value="InterPro"/>
</dbReference>
<organism evidence="1 2">
    <name type="scientific">Alcaligenes xylosoxydans xylosoxydans</name>
    <name type="common">Achromobacter xylosoxidans</name>
    <dbReference type="NCBI Taxonomy" id="85698"/>
    <lineage>
        <taxon>Bacteria</taxon>
        <taxon>Pseudomonadati</taxon>
        <taxon>Pseudomonadota</taxon>
        <taxon>Betaproteobacteria</taxon>
        <taxon>Burkholderiales</taxon>
        <taxon>Alcaligenaceae</taxon>
        <taxon>Achromobacter</taxon>
    </lineage>
</organism>
<dbReference type="OrthoDB" id="192277at2"/>
<name>A0A424W432_ALCXX</name>
<evidence type="ECO:0000313" key="2">
    <source>
        <dbReference type="Proteomes" id="UP000285324"/>
    </source>
</evidence>
<evidence type="ECO:0000313" key="1">
    <source>
        <dbReference type="EMBL" id="RPJ87974.1"/>
    </source>
</evidence>
<comment type="caution">
    <text evidence="1">The sequence shown here is derived from an EMBL/GenBank/DDBJ whole genome shotgun (WGS) entry which is preliminary data.</text>
</comment>
<sequence>MHAVSIAPAPAPADSAGPTLQFAGALLRHAPPGHPDAGFFATVIGKSLACGDLGRCGLSTRELEGLIARLFPGALTGHDPALADLREQAAIYPARGMDAAQTEFTRLLRALLDTWAAPGAGTTPWVSSVLTQACLRPDHLWRDLGLSGREDVTFLLARHYPGLVVRNVRNLRWKQFLAYSACEQAGLPPAAAPGCPACEDYGFCYPDMPD</sequence>
<dbReference type="AlphaFoldDB" id="A0A424W432"/>
<dbReference type="GO" id="GO:0030151">
    <property type="term" value="F:molybdenum ion binding"/>
    <property type="evidence" value="ECO:0007669"/>
    <property type="project" value="InterPro"/>
</dbReference>
<protein>
    <submittedName>
        <fullName evidence="1">Nitrogen fixation protein NifQ</fullName>
    </submittedName>
</protein>